<dbReference type="InParanoid" id="A0A1E7F887"/>
<gene>
    <name evidence="2" type="ORF">FRACYDRAFT_270010</name>
</gene>
<reference evidence="2 3" key="1">
    <citation type="submission" date="2016-09" db="EMBL/GenBank/DDBJ databases">
        <title>Extensive genetic diversity and differential bi-allelic expression allows diatom success in the polar Southern Ocean.</title>
        <authorList>
            <consortium name="DOE Joint Genome Institute"/>
            <person name="Mock T."/>
            <person name="Otillar R.P."/>
            <person name="Strauss J."/>
            <person name="Dupont C."/>
            <person name="Frickenhaus S."/>
            <person name="Maumus F."/>
            <person name="Mcmullan M."/>
            <person name="Sanges R."/>
            <person name="Schmutz J."/>
            <person name="Toseland A."/>
            <person name="Valas R."/>
            <person name="Veluchamy A."/>
            <person name="Ward B.J."/>
            <person name="Allen A."/>
            <person name="Barry K."/>
            <person name="Falciatore A."/>
            <person name="Ferrante M."/>
            <person name="Fortunato A.E."/>
            <person name="Gloeckner G."/>
            <person name="Gruber A."/>
            <person name="Hipkin R."/>
            <person name="Janech M."/>
            <person name="Kroth P."/>
            <person name="Leese F."/>
            <person name="Lindquist E."/>
            <person name="Lyon B.R."/>
            <person name="Martin J."/>
            <person name="Mayer C."/>
            <person name="Parker M."/>
            <person name="Quesneville H."/>
            <person name="Raymond J."/>
            <person name="Uhlig C."/>
            <person name="Valentin K.U."/>
            <person name="Worden A.Z."/>
            <person name="Armbrust E.V."/>
            <person name="Bowler C."/>
            <person name="Green B."/>
            <person name="Moulton V."/>
            <person name="Van Oosterhout C."/>
            <person name="Grigoriev I."/>
        </authorList>
    </citation>
    <scope>NUCLEOTIDE SEQUENCE [LARGE SCALE GENOMIC DNA]</scope>
    <source>
        <strain evidence="2 3">CCMP1102</strain>
    </source>
</reference>
<dbReference type="EMBL" id="KV784361">
    <property type="protein sequence ID" value="OEU14053.1"/>
    <property type="molecule type" value="Genomic_DNA"/>
</dbReference>
<dbReference type="AlphaFoldDB" id="A0A1E7F887"/>
<evidence type="ECO:0000313" key="3">
    <source>
        <dbReference type="Proteomes" id="UP000095751"/>
    </source>
</evidence>
<organism evidence="2 3">
    <name type="scientific">Fragilariopsis cylindrus CCMP1102</name>
    <dbReference type="NCBI Taxonomy" id="635003"/>
    <lineage>
        <taxon>Eukaryota</taxon>
        <taxon>Sar</taxon>
        <taxon>Stramenopiles</taxon>
        <taxon>Ochrophyta</taxon>
        <taxon>Bacillariophyta</taxon>
        <taxon>Bacillariophyceae</taxon>
        <taxon>Bacillariophycidae</taxon>
        <taxon>Bacillariales</taxon>
        <taxon>Bacillariaceae</taxon>
        <taxon>Fragilariopsis</taxon>
    </lineage>
</organism>
<name>A0A1E7F887_9STRA</name>
<dbReference type="Proteomes" id="UP000095751">
    <property type="component" value="Unassembled WGS sequence"/>
</dbReference>
<dbReference type="KEGG" id="fcy:FRACYDRAFT_270010"/>
<evidence type="ECO:0008006" key="4">
    <source>
        <dbReference type="Google" id="ProtNLM"/>
    </source>
</evidence>
<protein>
    <recommendedName>
        <fullName evidence="4">UVR domain-containing protein</fullName>
    </recommendedName>
</protein>
<keyword evidence="1" id="KW-0732">Signal</keyword>
<keyword evidence="3" id="KW-1185">Reference proteome</keyword>
<proteinExistence type="predicted"/>
<feature type="chain" id="PRO_5009192790" description="UVR domain-containing protein" evidence="1">
    <location>
        <begin position="26"/>
        <end position="184"/>
    </location>
</feature>
<evidence type="ECO:0000256" key="1">
    <source>
        <dbReference type="SAM" id="SignalP"/>
    </source>
</evidence>
<accession>A0A1E7F887</accession>
<evidence type="ECO:0000313" key="2">
    <source>
        <dbReference type="EMBL" id="OEU14053.1"/>
    </source>
</evidence>
<sequence>MMVSVQIISIFIVAVIVILPSPGQQYYRVDAFVPTCHQRPRSAITTSTFGRKRKTASSSSSSLWYADHPEDSLSEMKESVMRKEKSYGISTESMLFDAKKELLLEMALKDARSERMNGLKEKRFDAKKELLLEMALKDARSERLNGLEEKRKERAATATSMCSNISYLIFCYFILTNILVPATL</sequence>
<feature type="signal peptide" evidence="1">
    <location>
        <begin position="1"/>
        <end position="25"/>
    </location>
</feature>